<dbReference type="PANTHER" id="PTHR23502:SF132">
    <property type="entry name" value="POLYAMINE TRANSPORTER 2-RELATED"/>
    <property type="match status" value="1"/>
</dbReference>
<evidence type="ECO:0000256" key="7">
    <source>
        <dbReference type="ARBA" id="ARBA00023136"/>
    </source>
</evidence>
<dbReference type="RefSeq" id="WP_182807776.1">
    <property type="nucleotide sequence ID" value="NZ_JACJFM010000004.1"/>
</dbReference>
<evidence type="ECO:0000256" key="4">
    <source>
        <dbReference type="ARBA" id="ARBA00022475"/>
    </source>
</evidence>
<keyword evidence="5 8" id="KW-0812">Transmembrane</keyword>
<comment type="similarity">
    <text evidence="2 8">Belongs to the major facilitator superfamily. Bcr/CmlA family.</text>
</comment>
<keyword evidence="7 8" id="KW-0472">Membrane</keyword>
<keyword evidence="6 8" id="KW-1133">Transmembrane helix</keyword>
<name>A0A839INB9_9GAMM</name>
<dbReference type="InterPro" id="IPR020846">
    <property type="entry name" value="MFS_dom"/>
</dbReference>
<dbReference type="PANTHER" id="PTHR23502">
    <property type="entry name" value="MAJOR FACILITATOR SUPERFAMILY"/>
    <property type="match status" value="1"/>
</dbReference>
<gene>
    <name evidence="10" type="ORF">H4O21_05185</name>
</gene>
<protein>
    <recommendedName>
        <fullName evidence="8">Bcr/CflA family efflux transporter</fullName>
    </recommendedName>
</protein>
<reference evidence="10 11" key="1">
    <citation type="submission" date="2020-08" db="EMBL/GenBank/DDBJ databases">
        <title>Oceanospirillum sp. nov. isolated from marine sediment.</title>
        <authorList>
            <person name="Ji X."/>
        </authorList>
    </citation>
    <scope>NUCLEOTIDE SEQUENCE [LARGE SCALE GENOMIC DNA]</scope>
    <source>
        <strain evidence="10 11">D5</strain>
    </source>
</reference>
<dbReference type="EMBL" id="JACJFM010000004">
    <property type="protein sequence ID" value="MBB1485999.1"/>
    <property type="molecule type" value="Genomic_DNA"/>
</dbReference>
<dbReference type="GO" id="GO:0005886">
    <property type="term" value="C:plasma membrane"/>
    <property type="evidence" value="ECO:0007669"/>
    <property type="project" value="UniProtKB-SubCell"/>
</dbReference>
<feature type="transmembrane region" description="Helical" evidence="8">
    <location>
        <begin position="81"/>
        <end position="99"/>
    </location>
</feature>
<feature type="transmembrane region" description="Helical" evidence="8">
    <location>
        <begin position="256"/>
        <end position="276"/>
    </location>
</feature>
<feature type="transmembrane region" description="Helical" evidence="8">
    <location>
        <begin position="51"/>
        <end position="69"/>
    </location>
</feature>
<dbReference type="InterPro" id="IPR011701">
    <property type="entry name" value="MFS"/>
</dbReference>
<dbReference type="GO" id="GO:0042910">
    <property type="term" value="F:xenobiotic transmembrane transporter activity"/>
    <property type="evidence" value="ECO:0007669"/>
    <property type="project" value="InterPro"/>
</dbReference>
<dbReference type="AlphaFoldDB" id="A0A839INB9"/>
<proteinExistence type="inferred from homology"/>
<dbReference type="PROSITE" id="PS50850">
    <property type="entry name" value="MFS"/>
    <property type="match status" value="1"/>
</dbReference>
<dbReference type="Proteomes" id="UP000565262">
    <property type="component" value="Unassembled WGS sequence"/>
</dbReference>
<dbReference type="InterPro" id="IPR036259">
    <property type="entry name" value="MFS_trans_sf"/>
</dbReference>
<organism evidence="10 11">
    <name type="scientific">Oceanospirillum sediminis</name>
    <dbReference type="NCBI Taxonomy" id="2760088"/>
    <lineage>
        <taxon>Bacteria</taxon>
        <taxon>Pseudomonadati</taxon>
        <taxon>Pseudomonadota</taxon>
        <taxon>Gammaproteobacteria</taxon>
        <taxon>Oceanospirillales</taxon>
        <taxon>Oceanospirillaceae</taxon>
        <taxon>Oceanospirillum</taxon>
    </lineage>
</organism>
<evidence type="ECO:0000256" key="2">
    <source>
        <dbReference type="ARBA" id="ARBA00006236"/>
    </source>
</evidence>
<feature type="transmembrane region" description="Helical" evidence="8">
    <location>
        <begin position="12"/>
        <end position="39"/>
    </location>
</feature>
<keyword evidence="4" id="KW-1003">Cell membrane</keyword>
<evidence type="ECO:0000256" key="8">
    <source>
        <dbReference type="RuleBase" id="RU365088"/>
    </source>
</evidence>
<evidence type="ECO:0000313" key="11">
    <source>
        <dbReference type="Proteomes" id="UP000565262"/>
    </source>
</evidence>
<feature type="transmembrane region" description="Helical" evidence="8">
    <location>
        <begin position="139"/>
        <end position="164"/>
    </location>
</feature>
<keyword evidence="3 8" id="KW-0813">Transport</keyword>
<keyword evidence="11" id="KW-1185">Reference proteome</keyword>
<feature type="transmembrane region" description="Helical" evidence="8">
    <location>
        <begin position="222"/>
        <end position="244"/>
    </location>
</feature>
<dbReference type="SUPFAM" id="SSF103473">
    <property type="entry name" value="MFS general substrate transporter"/>
    <property type="match status" value="1"/>
</dbReference>
<dbReference type="Gene3D" id="1.20.1720.10">
    <property type="entry name" value="Multidrug resistance protein D"/>
    <property type="match status" value="1"/>
</dbReference>
<feature type="transmembrane region" description="Helical" evidence="8">
    <location>
        <begin position="374"/>
        <end position="392"/>
    </location>
</feature>
<feature type="transmembrane region" description="Helical" evidence="8">
    <location>
        <begin position="288"/>
        <end position="306"/>
    </location>
</feature>
<feature type="transmembrane region" description="Helical" evidence="8">
    <location>
        <begin position="170"/>
        <end position="187"/>
    </location>
</feature>
<evidence type="ECO:0000256" key="3">
    <source>
        <dbReference type="ARBA" id="ARBA00022448"/>
    </source>
</evidence>
<accession>A0A839INB9</accession>
<evidence type="ECO:0000259" key="9">
    <source>
        <dbReference type="PROSITE" id="PS50850"/>
    </source>
</evidence>
<evidence type="ECO:0000313" key="10">
    <source>
        <dbReference type="EMBL" id="MBB1485999.1"/>
    </source>
</evidence>
<evidence type="ECO:0000256" key="6">
    <source>
        <dbReference type="ARBA" id="ARBA00022989"/>
    </source>
</evidence>
<keyword evidence="8" id="KW-0997">Cell inner membrane</keyword>
<dbReference type="NCBIfam" id="TIGR00710">
    <property type="entry name" value="efflux_Bcr_CflA"/>
    <property type="match status" value="1"/>
</dbReference>
<comment type="caution">
    <text evidence="10">The sequence shown here is derived from an EMBL/GenBank/DDBJ whole genome shotgun (WGS) entry which is preliminary data.</text>
</comment>
<dbReference type="CDD" id="cd17320">
    <property type="entry name" value="MFS_MdfA_MDR_like"/>
    <property type="match status" value="1"/>
</dbReference>
<sequence length="402" mass="43111">MSSDQKKNLPLGEFVALLALLMSLIALAIDAVLPAMTAIGESYQIENSNDLQLLVGVLFAGLAIGQIIYGPLSDSYGRKPAIYLGLITFFIGSLISALAESYETMLIGRFIQGLGTSGPKVVAVALVRDQFEGRAMARIMSFVMAVFIIMPALAPSIGAAILYLSSWHDIFYAFMLLSTIAFAWFAIRQQETLAPEKRLPFDLRTIIRGTKETLAHSVARSYTLASGLIFGAFVSYLSTSQLLFRDIFQIEAMFPFYFAALALSVGMASLINGRLVMKYGMSLLATRAMQAMAGLSAMVVALLLINGGELPLIVFMLASALIFGCIGLLFGNMNALAIEPLGHIAGVASSVIGALSTLVSVVFGGLIGQLYNQTLYPMFVSFALLALGALLVSRQVRLNQPV</sequence>
<evidence type="ECO:0000256" key="5">
    <source>
        <dbReference type="ARBA" id="ARBA00022692"/>
    </source>
</evidence>
<feature type="transmembrane region" description="Helical" evidence="8">
    <location>
        <begin position="344"/>
        <end position="368"/>
    </location>
</feature>
<comment type="subcellular location">
    <subcellularLocation>
        <location evidence="8">Cell inner membrane</location>
        <topology evidence="8">Multi-pass membrane protein</topology>
    </subcellularLocation>
    <subcellularLocation>
        <location evidence="1">Cell membrane</location>
        <topology evidence="1">Multi-pass membrane protein</topology>
    </subcellularLocation>
</comment>
<feature type="domain" description="Major facilitator superfamily (MFS) profile" evidence="9">
    <location>
        <begin position="14"/>
        <end position="401"/>
    </location>
</feature>
<dbReference type="Pfam" id="PF07690">
    <property type="entry name" value="MFS_1"/>
    <property type="match status" value="1"/>
</dbReference>
<dbReference type="InterPro" id="IPR004812">
    <property type="entry name" value="Efflux_drug-R_Bcr/CmlA"/>
</dbReference>
<comment type="caution">
    <text evidence="8">Lacks conserved residue(s) required for the propagation of feature annotation.</text>
</comment>
<feature type="transmembrane region" description="Helical" evidence="8">
    <location>
        <begin position="312"/>
        <end position="332"/>
    </location>
</feature>
<dbReference type="GO" id="GO:1990961">
    <property type="term" value="P:xenobiotic detoxification by transmembrane export across the plasma membrane"/>
    <property type="evidence" value="ECO:0007669"/>
    <property type="project" value="InterPro"/>
</dbReference>
<evidence type="ECO:0000256" key="1">
    <source>
        <dbReference type="ARBA" id="ARBA00004651"/>
    </source>
</evidence>